<dbReference type="Pfam" id="PF23666">
    <property type="entry name" value="Rcc01698_C"/>
    <property type="match status" value="1"/>
</dbReference>
<evidence type="ECO:0000313" key="3">
    <source>
        <dbReference type="EMBL" id="ARK07423.1"/>
    </source>
</evidence>
<protein>
    <submittedName>
        <fullName evidence="3">Uncharacterized protein</fullName>
    </submittedName>
</protein>
<dbReference type="InterPro" id="IPR056490">
    <property type="entry name" value="Rcc01698_C"/>
</dbReference>
<feature type="domain" description="Rcc01698-like C-terminal" evidence="2">
    <location>
        <begin position="914"/>
        <end position="1010"/>
    </location>
</feature>
<organism evidence="3 4">
    <name type="scientific">Sphingobium phage Lacusarx</name>
    <dbReference type="NCBI Taxonomy" id="1980139"/>
    <lineage>
        <taxon>Viruses</taxon>
        <taxon>Duplodnaviria</taxon>
        <taxon>Heunggongvirae</taxon>
        <taxon>Uroviricota</taxon>
        <taxon>Caudoviricetes</taxon>
        <taxon>Lacusarxvirus</taxon>
        <taxon>Lacusarxvirus lacusarx</taxon>
    </lineage>
</organism>
<dbReference type="InterPro" id="IPR032876">
    <property type="entry name" value="J_dom"/>
</dbReference>
<evidence type="ECO:0000313" key="4">
    <source>
        <dbReference type="Proteomes" id="UP000223906"/>
    </source>
</evidence>
<accession>A0A1W6DWX7</accession>
<evidence type="ECO:0000259" key="1">
    <source>
        <dbReference type="Pfam" id="PF13550"/>
    </source>
</evidence>
<evidence type="ECO:0000259" key="2">
    <source>
        <dbReference type="Pfam" id="PF23666"/>
    </source>
</evidence>
<dbReference type="Pfam" id="PF13550">
    <property type="entry name" value="Phage-tail_3"/>
    <property type="match status" value="1"/>
</dbReference>
<dbReference type="EMBL" id="KY629563">
    <property type="protein sequence ID" value="ARK07423.1"/>
    <property type="molecule type" value="Genomic_DNA"/>
</dbReference>
<feature type="domain" description="Tip attachment protein J" evidence="1">
    <location>
        <begin position="645"/>
        <end position="810"/>
    </location>
</feature>
<name>A0A1W6DWX7_9CAUD</name>
<dbReference type="Proteomes" id="UP000223906">
    <property type="component" value="Segment"/>
</dbReference>
<gene>
    <name evidence="3" type="ORF">LAV_00023</name>
</gene>
<keyword evidence="4" id="KW-1185">Reference proteome</keyword>
<proteinExistence type="predicted"/>
<dbReference type="OrthoDB" id="8914at10239"/>
<sequence length="1196" mass="130485">MGQMVMTIAGAAIGSIIPGVGTAVGAMVGGALGGMLFGPTIKGPRLTDLTVTASTYGNEIPHLYGTMRMSGNVIWSAGIKEHKKKKKAGKGGPKQTTYTYTCSFAVAFCRGPVQKVLRIWADSKMVEIKGLPGGLSFGSLLTAFVQNKSGSKGGVKVRFYSGSEEQLPDSVIEQTLGAGNVPAYRGLCYLVFENLPLEDYGNRIPSITAELTAYANQELVRQAFKSIGNKPDTYGRYVDWTNRRAVASGGDTVSYNIDTGDEVLRFPGGAGGSANMGALGGPLVSQADASNTVRAVVYNPNTGQSHLLGAQSRSLGYGGLGGSTQGLGSDIQRSSERDKPQWGFPWGSYWSFPVATLAGYKYAIICQGSWGDAVTMMVDSGGGYYHSFIPPFRVQNFILGSVSQFTEVWGWGNGVGGVPGIIGSGLGIVRHTFGAGTTFAEGQPYKWTIRKGSVSTKYYQVMRDGIPSGYSMLVMTADNALYCPSDNSFVFTGGLSKGTTFVSRYFGKYSIDNKKWTYFKTGTEYEASAGGSWSMANHQDQTIGYISASRRYKVIDLSTGDMITDADSQLGNYPWNSCWDDVTNSMIYWTRAGEFVRASIGAFGGPVSVAAVVTDICTRTGLLTSADLDTSELTDDEITGFIMSRGSAKGSLQILSNAFLFDGVESDFKLKFRKRGGTSKMTIPQDRIAWVEEGKLFNETRTQEVELPARLTVSFRDPARDYQTGTQHAKRLIGPVATAFTRTETQVEFAMAFSATQAKQLADKMLKSIWRNRTTIELNLPWEFVVLDPADVVTLALNDGTTFSLRVVQMDQGADKTIKMSLTTESQTSYVSNEVATPPNNFITQPLPSNLPAKLLVMNTPLLRDEDDTQGVRSLLYLAAYQESNAAFSSVVIQQSDTDTEYDDIDLVTDDPYTGTVLKPLNPTSSWGSTDTESELTVKMWNMNEDVTLSSISLEELYAGGNAALCGDEIIQFQNAVLISNDQYKLTNILRARRGTNMHVNTHVVGERFVMLDPTYIVTNERGPADFSMRRYYKAVRNGQMSEELPATQMQIEPNDLKPYTPESVKLSEVDGTVTISWKRRSRITANLVDGTGEIHYKEGLGLLASYGYRIHKDRDLEDSPWTSYALDTPTGKVPFYDTANTALPSEKSFAIAELITGETGTFVLELWENGFVEGFHKIVQFTRVAPGEWDATELY</sequence>
<reference evidence="3 4" key="1">
    <citation type="submission" date="2017-02" db="EMBL/GenBank/DDBJ databases">
        <title>The first characterized phage against a member of the ecologically important #sphingomonads reveals high dissimilarity against all other known phages.</title>
        <authorList>
            <person name="Nielsen T.K."/>
            <person name="Carstens A.B."/>
            <person name="Kot W."/>
            <person name="Lametsch R."/>
            <person name="Neve H."/>
            <person name="Hansen L.H."/>
        </authorList>
    </citation>
    <scope>NUCLEOTIDE SEQUENCE [LARGE SCALE GENOMIC DNA]</scope>
</reference>